<comment type="function">
    <text evidence="3">Catalyzes the reversible interconversion of serine and glycine with tetrahydrofolate (THF) serving as the one-carbon carrier. Also exhibits THF-independent aldolase activity toward beta-hydroxyamino acids, producing glycine and aldehydes, via a retro-aldol mechanism.</text>
</comment>
<feature type="binding site" evidence="3">
    <location>
        <position position="119"/>
    </location>
    <ligand>
        <name>(6S)-5,6,7,8-tetrahydrofolate</name>
        <dbReference type="ChEBI" id="CHEBI:57453"/>
    </ligand>
</feature>
<dbReference type="InterPro" id="IPR015421">
    <property type="entry name" value="PyrdxlP-dep_Trfase_major"/>
</dbReference>
<comment type="catalytic activity">
    <reaction evidence="3">
        <text>(6R)-5,10-methylene-5,6,7,8-tetrahydrofolate + glycine + H2O = (6S)-5,6,7,8-tetrahydrofolate + L-serine</text>
        <dbReference type="Rhea" id="RHEA:15481"/>
        <dbReference type="ChEBI" id="CHEBI:15377"/>
        <dbReference type="ChEBI" id="CHEBI:15636"/>
        <dbReference type="ChEBI" id="CHEBI:33384"/>
        <dbReference type="ChEBI" id="CHEBI:57305"/>
        <dbReference type="ChEBI" id="CHEBI:57453"/>
        <dbReference type="EC" id="2.1.2.1"/>
    </reaction>
</comment>
<dbReference type="InterPro" id="IPR049943">
    <property type="entry name" value="Ser_HO-MeTrfase-like"/>
</dbReference>
<dbReference type="InterPro" id="IPR039429">
    <property type="entry name" value="SHMT-like_dom"/>
</dbReference>
<keyword evidence="3" id="KW-0963">Cytoplasm</keyword>
<sequence length="417" mass="44007">MHDDHVRESDPAVAEALAAEVDRQRSSLQLIASENHVSESVLEAQGSVFTNKYAEGVPGDRYYGGCEHADEIERLAIARAKELFDAEHANVQPHSGSQANAAAMLAVLEPGDTILSADLRNAGHLSHGHRANLAGQVYDVERYGLDPETGLLEYDALRERAEDAEPDLIVSGFSAYPRTVDWERIQSIAEDVGAFHMADIAHITGLVAAGVHPSPVGVADLVTGSTHKTVRAGRGGIVLCGADLADAVDRAVMPGVQGGPAMHNVAGKAVGFGEALEPAFEAYAEQVVANARALADGLTDRGCRLSTGGTDTHLVLVDLRGTHDILGKEAERALEACGIVLNANAVPGDPRPPKDPSGIRAGVPALTTRGFDERAMDTVAECIARVLENPADDAVRRAVTTRVDELCAAHPLYEASR</sequence>
<dbReference type="EMBL" id="JAOPKB010000002">
    <property type="protein sequence ID" value="MCU4972090.1"/>
    <property type="molecule type" value="Genomic_DNA"/>
</dbReference>
<dbReference type="CDD" id="cd00378">
    <property type="entry name" value="SHMT"/>
    <property type="match status" value="1"/>
</dbReference>
<keyword evidence="3" id="KW-0554">One-carbon metabolism</keyword>
<evidence type="ECO:0000259" key="4">
    <source>
        <dbReference type="Pfam" id="PF00464"/>
    </source>
</evidence>
<proteinExistence type="inferred from homology"/>
<comment type="caution">
    <text evidence="5">The sequence shown here is derived from an EMBL/GenBank/DDBJ whole genome shotgun (WGS) entry which is preliminary data.</text>
</comment>
<feature type="domain" description="Serine hydroxymethyltransferase-like" evidence="4">
    <location>
        <begin position="7"/>
        <end position="383"/>
    </location>
</feature>
<dbReference type="Pfam" id="PF00464">
    <property type="entry name" value="SHMT"/>
    <property type="match status" value="1"/>
</dbReference>
<name>A0ABT2QAY9_9EURY</name>
<comment type="pathway">
    <text evidence="3">One-carbon metabolism; tetrahydrofolate interconversion.</text>
</comment>
<accession>A0ABT2QAY9</accession>
<evidence type="ECO:0000313" key="5">
    <source>
        <dbReference type="EMBL" id="MCU4972090.1"/>
    </source>
</evidence>
<feature type="modified residue" description="N6-(pyridoxal phosphate)lysine" evidence="3">
    <location>
        <position position="228"/>
    </location>
</feature>
<comment type="subcellular location">
    <subcellularLocation>
        <location evidence="3">Cytoplasm</location>
    </subcellularLocation>
</comment>
<dbReference type="PANTHER" id="PTHR11680">
    <property type="entry name" value="SERINE HYDROXYMETHYLTRANSFERASE"/>
    <property type="match status" value="1"/>
</dbReference>
<dbReference type="Proteomes" id="UP001320972">
    <property type="component" value="Unassembled WGS sequence"/>
</dbReference>
<comment type="similarity">
    <text evidence="3">Belongs to the SHMT family.</text>
</comment>
<organism evidence="5 6">
    <name type="scientific">Natronoglomus mannanivorans</name>
    <dbReference type="NCBI Taxonomy" id="2979990"/>
    <lineage>
        <taxon>Archaea</taxon>
        <taxon>Methanobacteriati</taxon>
        <taxon>Methanobacteriota</taxon>
        <taxon>Stenosarchaea group</taxon>
        <taxon>Halobacteria</taxon>
        <taxon>Halobacteriales</taxon>
        <taxon>Natrialbaceae</taxon>
        <taxon>Natronoglomus</taxon>
    </lineage>
</organism>
<evidence type="ECO:0000256" key="1">
    <source>
        <dbReference type="ARBA" id="ARBA00001933"/>
    </source>
</evidence>
<keyword evidence="3" id="KW-0028">Amino-acid biosynthesis</keyword>
<protein>
    <recommendedName>
        <fullName evidence="3">Serine hydroxymethyltransferase</fullName>
        <shortName evidence="3">SHMT</shortName>
        <shortName evidence="3">Serine methylase</shortName>
        <ecNumber evidence="3">2.1.2.1</ecNumber>
    </recommendedName>
</protein>
<keyword evidence="6" id="KW-1185">Reference proteome</keyword>
<evidence type="ECO:0000256" key="3">
    <source>
        <dbReference type="HAMAP-Rule" id="MF_00051"/>
    </source>
</evidence>
<dbReference type="PANTHER" id="PTHR11680:SF35">
    <property type="entry name" value="SERINE HYDROXYMETHYLTRANSFERASE 1"/>
    <property type="match status" value="1"/>
</dbReference>
<comment type="caution">
    <text evidence="3">Lacks conserved residue(s) required for the propagation of feature annotation.</text>
</comment>
<dbReference type="HAMAP" id="MF_00051">
    <property type="entry name" value="SHMT"/>
    <property type="match status" value="1"/>
</dbReference>
<dbReference type="Gene3D" id="3.40.640.10">
    <property type="entry name" value="Type I PLP-dependent aspartate aminotransferase-like (Major domain)"/>
    <property type="match status" value="1"/>
</dbReference>
<dbReference type="RefSeq" id="WP_338007167.1">
    <property type="nucleotide sequence ID" value="NZ_JAOPKB010000002.1"/>
</dbReference>
<keyword evidence="2 3" id="KW-0663">Pyridoxal phosphate</keyword>
<dbReference type="SUPFAM" id="SSF53383">
    <property type="entry name" value="PLP-dependent transferases"/>
    <property type="match status" value="1"/>
</dbReference>
<evidence type="ECO:0000256" key="2">
    <source>
        <dbReference type="ARBA" id="ARBA00022898"/>
    </source>
</evidence>
<reference evidence="5 6" key="1">
    <citation type="submission" date="2022-09" db="EMBL/GenBank/DDBJ databases">
        <title>Enrichment on poylsaccharides allowed isolation of novel metabolic and taxonomic groups of Haloarchaea.</title>
        <authorList>
            <person name="Sorokin D.Y."/>
            <person name="Elcheninov A.G."/>
            <person name="Khizhniak T.V."/>
            <person name="Kolganova T.V."/>
            <person name="Kublanov I.V."/>
        </authorList>
    </citation>
    <scope>NUCLEOTIDE SEQUENCE [LARGE SCALE GENOMIC DNA]</scope>
    <source>
        <strain evidence="5 6">AArc-m2/3/4</strain>
    </source>
</reference>
<comment type="pathway">
    <text evidence="3">Amino-acid biosynthesis; glycine biosynthesis; glycine from L-serine: step 1/1.</text>
</comment>
<dbReference type="InterPro" id="IPR015422">
    <property type="entry name" value="PyrdxlP-dep_Trfase_small"/>
</dbReference>
<comment type="cofactor">
    <cofactor evidence="1 3">
        <name>pyridoxal 5'-phosphate</name>
        <dbReference type="ChEBI" id="CHEBI:597326"/>
    </cofactor>
</comment>
<feature type="binding site" evidence="3">
    <location>
        <begin position="123"/>
        <end position="125"/>
    </location>
    <ligand>
        <name>(6S)-5,6,7,8-tetrahydrofolate</name>
        <dbReference type="ChEBI" id="CHEBI:57453"/>
    </ligand>
</feature>
<feature type="site" description="Plays an important role in substrate specificity" evidence="3">
    <location>
        <position position="227"/>
    </location>
</feature>
<dbReference type="InterPro" id="IPR001085">
    <property type="entry name" value="Ser_HO-MeTrfase"/>
</dbReference>
<dbReference type="PIRSF" id="PIRSF000412">
    <property type="entry name" value="SHMT"/>
    <property type="match status" value="1"/>
</dbReference>
<dbReference type="InterPro" id="IPR015424">
    <property type="entry name" value="PyrdxlP-dep_Trfase"/>
</dbReference>
<dbReference type="NCBIfam" id="NF000586">
    <property type="entry name" value="PRK00011.1"/>
    <property type="match status" value="1"/>
</dbReference>
<dbReference type="EC" id="2.1.2.1" evidence="3"/>
<dbReference type="Gene3D" id="3.90.1150.10">
    <property type="entry name" value="Aspartate Aminotransferase, domain 1"/>
    <property type="match status" value="1"/>
</dbReference>
<gene>
    <name evidence="3" type="primary">glyA</name>
    <name evidence="5" type="ORF">OB955_05005</name>
</gene>
<evidence type="ECO:0000313" key="6">
    <source>
        <dbReference type="Proteomes" id="UP001320972"/>
    </source>
</evidence>
<keyword evidence="3" id="KW-0808">Transferase</keyword>
<comment type="subunit">
    <text evidence="3">Homodimer.</text>
</comment>